<feature type="transmembrane region" description="Helical" evidence="1">
    <location>
        <begin position="150"/>
        <end position="170"/>
    </location>
</feature>
<keyword evidence="1" id="KW-0812">Transmembrane</keyword>
<dbReference type="OrthoDB" id="7366716at2"/>
<sequence length="199" mass="20597">MTCTATFGPLPGDDVAAAVAEVRSRIHAVCRRYDAKSLARLCGVSVKTAESWREGRATPQPDGMARLAAALGRQVLDVIYGPVIGEQTLDQGLAGLGICLDVYRQGLKEKGLSDVVLGYGAPADFCPGAGAEEGGMASEAGGASRRARRVVASAVLMLAVSLGAALLPLLSLGADDDPLLRARNPRPTSVVVRVVAREC</sequence>
<dbReference type="EMBL" id="VWPJ01000042">
    <property type="protein sequence ID" value="KAA5603003.1"/>
    <property type="molecule type" value="Genomic_DNA"/>
</dbReference>
<dbReference type="RefSeq" id="WP_150064255.1">
    <property type="nucleotide sequence ID" value="NZ_JACHII010000031.1"/>
</dbReference>
<organism evidence="2 3">
    <name type="scientific">Roseospira marina</name>
    <dbReference type="NCBI Taxonomy" id="140057"/>
    <lineage>
        <taxon>Bacteria</taxon>
        <taxon>Pseudomonadati</taxon>
        <taxon>Pseudomonadota</taxon>
        <taxon>Alphaproteobacteria</taxon>
        <taxon>Rhodospirillales</taxon>
        <taxon>Rhodospirillaceae</taxon>
        <taxon>Roseospira</taxon>
    </lineage>
</organism>
<dbReference type="SUPFAM" id="SSF47413">
    <property type="entry name" value="lambda repressor-like DNA-binding domains"/>
    <property type="match status" value="1"/>
</dbReference>
<accession>A0A5M6I492</accession>
<keyword evidence="3" id="KW-1185">Reference proteome</keyword>
<evidence type="ECO:0000256" key="1">
    <source>
        <dbReference type="SAM" id="Phobius"/>
    </source>
</evidence>
<evidence type="ECO:0000313" key="2">
    <source>
        <dbReference type="EMBL" id="KAA5603003.1"/>
    </source>
</evidence>
<dbReference type="InterPro" id="IPR010982">
    <property type="entry name" value="Lambda_DNA-bd_dom_sf"/>
</dbReference>
<keyword evidence="1" id="KW-1133">Transmembrane helix</keyword>
<proteinExistence type="predicted"/>
<evidence type="ECO:0000313" key="3">
    <source>
        <dbReference type="Proteomes" id="UP000324065"/>
    </source>
</evidence>
<name>A0A5M6I492_9PROT</name>
<gene>
    <name evidence="2" type="ORF">F1188_20170</name>
</gene>
<protein>
    <submittedName>
        <fullName evidence="2">Uncharacterized protein</fullName>
    </submittedName>
</protein>
<comment type="caution">
    <text evidence="2">The sequence shown here is derived from an EMBL/GenBank/DDBJ whole genome shotgun (WGS) entry which is preliminary data.</text>
</comment>
<dbReference type="GO" id="GO:0003677">
    <property type="term" value="F:DNA binding"/>
    <property type="evidence" value="ECO:0007669"/>
    <property type="project" value="InterPro"/>
</dbReference>
<dbReference type="Proteomes" id="UP000324065">
    <property type="component" value="Unassembled WGS sequence"/>
</dbReference>
<dbReference type="AlphaFoldDB" id="A0A5M6I492"/>
<reference evidence="2 3" key="1">
    <citation type="submission" date="2019-09" db="EMBL/GenBank/DDBJ databases">
        <title>Genome sequence of Roseospira marina, one of the more divergent members of the non-sulfur purple photosynthetic bacterial family, the Rhodospirillaceae.</title>
        <authorList>
            <person name="Meyer T."/>
            <person name="Kyndt J."/>
        </authorList>
    </citation>
    <scope>NUCLEOTIDE SEQUENCE [LARGE SCALE GENOMIC DNA]</scope>
    <source>
        <strain evidence="2 3">DSM 15113</strain>
    </source>
</reference>
<keyword evidence="1" id="KW-0472">Membrane</keyword>